<organism evidence="7 8">
    <name type="scientific">Nezara viridula</name>
    <name type="common">Southern green stink bug</name>
    <name type="synonym">Cimex viridulus</name>
    <dbReference type="NCBI Taxonomy" id="85310"/>
    <lineage>
        <taxon>Eukaryota</taxon>
        <taxon>Metazoa</taxon>
        <taxon>Ecdysozoa</taxon>
        <taxon>Arthropoda</taxon>
        <taxon>Hexapoda</taxon>
        <taxon>Insecta</taxon>
        <taxon>Pterygota</taxon>
        <taxon>Neoptera</taxon>
        <taxon>Paraneoptera</taxon>
        <taxon>Hemiptera</taxon>
        <taxon>Heteroptera</taxon>
        <taxon>Panheteroptera</taxon>
        <taxon>Pentatomomorpha</taxon>
        <taxon>Pentatomoidea</taxon>
        <taxon>Pentatomidae</taxon>
        <taxon>Pentatominae</taxon>
        <taxon>Nezara</taxon>
    </lineage>
</organism>
<dbReference type="PANTHER" id="PTHR30417">
    <property type="entry name" value="N-ACETYLMURAMOYL-L-ALANINE AMIDASE AMID"/>
    <property type="match status" value="1"/>
</dbReference>
<keyword evidence="8" id="KW-1185">Reference proteome</keyword>
<dbReference type="GO" id="GO:0008745">
    <property type="term" value="F:N-acetylmuramoyl-L-alanine amidase activity"/>
    <property type="evidence" value="ECO:0007669"/>
    <property type="project" value="UniProtKB-EC"/>
</dbReference>
<feature type="domain" description="N-acetylmuramoyl-L-alanine amidase" evidence="6">
    <location>
        <begin position="54"/>
        <end position="220"/>
    </location>
</feature>
<accession>A0A9P0MNP2</accession>
<keyword evidence="5" id="KW-0732">Signal</keyword>
<dbReference type="PANTHER" id="PTHR30417:SF1">
    <property type="entry name" value="N-ACETYLMURAMOYL-L-ALANINE AMIDASE AMID"/>
    <property type="match status" value="1"/>
</dbReference>
<keyword evidence="3" id="KW-0378">Hydrolase</keyword>
<keyword evidence="4" id="KW-0961">Cell wall biogenesis/degradation</keyword>
<dbReference type="OrthoDB" id="6604114at2759"/>
<dbReference type="SUPFAM" id="SSF55846">
    <property type="entry name" value="N-acetylmuramoyl-L-alanine amidase-like"/>
    <property type="match status" value="1"/>
</dbReference>
<feature type="signal peptide" evidence="5">
    <location>
        <begin position="1"/>
        <end position="23"/>
    </location>
</feature>
<dbReference type="SMART" id="SM00644">
    <property type="entry name" value="Ami_2"/>
    <property type="match status" value="1"/>
</dbReference>
<evidence type="ECO:0000256" key="2">
    <source>
        <dbReference type="ARBA" id="ARBA00011901"/>
    </source>
</evidence>
<evidence type="ECO:0000256" key="1">
    <source>
        <dbReference type="ARBA" id="ARBA00001561"/>
    </source>
</evidence>
<proteinExistence type="predicted"/>
<evidence type="ECO:0000256" key="5">
    <source>
        <dbReference type="SAM" id="SignalP"/>
    </source>
</evidence>
<sequence length="365" mass="40927">MAARKHNSLVIVFMGLLIIEVSNLNIKDDFLRDLDSFPLPANGLAFNSAQPGKCNNFNLKNNGGMPTFIMQHHTVGNYNSTIKTFTHNNKPHTIQFPLVSSHFVIDKDGTIQRIVAEEFRAFHAGAGRFSKNSDLITLAASRLSNFGVVFNYDILHIGRGDMNSWSIGIENVNSGNEPFTKQQIEANILLCEFLCNKFPTLNPHLMVAHSDWSYNKIDPSPYFPWHEFATASQLYPGSVKRNFGVYPRKNLALKKDPNILISGDDEKNKKISLKIITIAQNLLRSYGFYIPEEESGVVGNKTKNAIFAAHVHFQGPKILNDSILFEAWHALAKSINSKSNYHLLTVLDENLLIILADCVDQLRGV</sequence>
<comment type="catalytic activity">
    <reaction evidence="1">
        <text>Hydrolyzes the link between N-acetylmuramoyl residues and L-amino acid residues in certain cell-wall glycopeptides.</text>
        <dbReference type="EC" id="3.5.1.28"/>
    </reaction>
</comment>
<evidence type="ECO:0000259" key="6">
    <source>
        <dbReference type="SMART" id="SM00644"/>
    </source>
</evidence>
<reference evidence="7" key="1">
    <citation type="submission" date="2022-01" db="EMBL/GenBank/DDBJ databases">
        <authorList>
            <person name="King R."/>
        </authorList>
    </citation>
    <scope>NUCLEOTIDE SEQUENCE</scope>
</reference>
<evidence type="ECO:0000256" key="3">
    <source>
        <dbReference type="ARBA" id="ARBA00022801"/>
    </source>
</evidence>
<dbReference type="AlphaFoldDB" id="A0A9P0MNP2"/>
<dbReference type="EC" id="3.5.1.28" evidence="2"/>
<dbReference type="GO" id="GO:0071555">
    <property type="term" value="P:cell wall organization"/>
    <property type="evidence" value="ECO:0007669"/>
    <property type="project" value="UniProtKB-KW"/>
</dbReference>
<protein>
    <recommendedName>
        <fullName evidence="2">N-acetylmuramoyl-L-alanine amidase</fullName>
        <ecNumber evidence="2">3.5.1.28</ecNumber>
    </recommendedName>
</protein>
<gene>
    <name evidence="7" type="ORF">NEZAVI_LOCUS7129</name>
</gene>
<evidence type="ECO:0000256" key="4">
    <source>
        <dbReference type="ARBA" id="ARBA00023316"/>
    </source>
</evidence>
<dbReference type="InterPro" id="IPR036505">
    <property type="entry name" value="Amidase/PGRP_sf"/>
</dbReference>
<feature type="chain" id="PRO_5040505084" description="N-acetylmuramoyl-L-alanine amidase" evidence="5">
    <location>
        <begin position="24"/>
        <end position="365"/>
    </location>
</feature>
<dbReference type="GO" id="GO:0009254">
    <property type="term" value="P:peptidoglycan turnover"/>
    <property type="evidence" value="ECO:0007669"/>
    <property type="project" value="TreeGrafter"/>
</dbReference>
<dbReference type="EMBL" id="OV725079">
    <property type="protein sequence ID" value="CAH1397271.1"/>
    <property type="molecule type" value="Genomic_DNA"/>
</dbReference>
<dbReference type="InterPro" id="IPR002502">
    <property type="entry name" value="Amidase_domain"/>
</dbReference>
<dbReference type="Proteomes" id="UP001152798">
    <property type="component" value="Chromosome 3"/>
</dbReference>
<dbReference type="Gene3D" id="3.40.80.10">
    <property type="entry name" value="Peptidoglycan recognition protein-like"/>
    <property type="match status" value="1"/>
</dbReference>
<name>A0A9P0MNP2_NEZVI</name>
<dbReference type="CDD" id="cd06583">
    <property type="entry name" value="PGRP"/>
    <property type="match status" value="1"/>
</dbReference>
<dbReference type="GO" id="GO:0009253">
    <property type="term" value="P:peptidoglycan catabolic process"/>
    <property type="evidence" value="ECO:0007669"/>
    <property type="project" value="InterPro"/>
</dbReference>
<evidence type="ECO:0000313" key="7">
    <source>
        <dbReference type="EMBL" id="CAH1397271.1"/>
    </source>
</evidence>
<dbReference type="Pfam" id="PF01510">
    <property type="entry name" value="Amidase_2"/>
    <property type="match status" value="1"/>
</dbReference>
<dbReference type="InterPro" id="IPR051206">
    <property type="entry name" value="NAMLAA_amidase_2"/>
</dbReference>
<evidence type="ECO:0000313" key="8">
    <source>
        <dbReference type="Proteomes" id="UP001152798"/>
    </source>
</evidence>